<sequence>MAEGLLYVLSQPRDGDEAAFHDWYDTEHGPARLALPGVHRGHRYRAGDGEVPSWLAWYDLDLAVLHTPRYRDLREHRSDRERSVIAALEVFERRVYRLLAEHGAPGTAPPPLLLARSLAVEPEHAAGVGEWYEREHVPALLAIPGWRRVRRFALEDGDAPRLLALHEIDDPSVFDTTAFRAATDTPWRTEIMRRALANERRLFTYHSTFQPDGAPAAGNTR</sequence>
<dbReference type="SUPFAM" id="SSF54909">
    <property type="entry name" value="Dimeric alpha+beta barrel"/>
    <property type="match status" value="2"/>
</dbReference>
<evidence type="ECO:0000313" key="1">
    <source>
        <dbReference type="EMBL" id="MUN36478.1"/>
    </source>
</evidence>
<dbReference type="AlphaFoldDB" id="A0A7K1KWA6"/>
<dbReference type="EMBL" id="WOFH01000002">
    <property type="protein sequence ID" value="MUN36478.1"/>
    <property type="molecule type" value="Genomic_DNA"/>
</dbReference>
<dbReference type="Proteomes" id="UP000432015">
    <property type="component" value="Unassembled WGS sequence"/>
</dbReference>
<reference evidence="1 2" key="1">
    <citation type="submission" date="2019-11" db="EMBL/GenBank/DDBJ databases">
        <authorList>
            <person name="Cao P."/>
        </authorList>
    </citation>
    <scope>NUCLEOTIDE SEQUENCE [LARGE SCALE GENOMIC DNA]</scope>
    <source>
        <strain evidence="1 2">NEAU-AAG5</strain>
    </source>
</reference>
<dbReference type="RefSeq" id="WP_156215468.1">
    <property type="nucleotide sequence ID" value="NZ_WOFH01000002.1"/>
</dbReference>
<comment type="caution">
    <text evidence="1">The sequence shown here is derived from an EMBL/GenBank/DDBJ whole genome shotgun (WGS) entry which is preliminary data.</text>
</comment>
<accession>A0A7K1KWA6</accession>
<organism evidence="1 2">
    <name type="scientific">Actinomadura litoris</name>
    <dbReference type="NCBI Taxonomy" id="2678616"/>
    <lineage>
        <taxon>Bacteria</taxon>
        <taxon>Bacillati</taxon>
        <taxon>Actinomycetota</taxon>
        <taxon>Actinomycetes</taxon>
        <taxon>Streptosporangiales</taxon>
        <taxon>Thermomonosporaceae</taxon>
        <taxon>Actinomadura</taxon>
    </lineage>
</organism>
<gene>
    <name evidence="1" type="ORF">GNZ18_07675</name>
</gene>
<keyword evidence="2" id="KW-1185">Reference proteome</keyword>
<evidence type="ECO:0008006" key="3">
    <source>
        <dbReference type="Google" id="ProtNLM"/>
    </source>
</evidence>
<name>A0A7K1KWA6_9ACTN</name>
<protein>
    <recommendedName>
        <fullName evidence="3">EthD domain-containing protein</fullName>
    </recommendedName>
</protein>
<proteinExistence type="predicted"/>
<evidence type="ECO:0000313" key="2">
    <source>
        <dbReference type="Proteomes" id="UP000432015"/>
    </source>
</evidence>
<dbReference type="InterPro" id="IPR011008">
    <property type="entry name" value="Dimeric_a/b-barrel"/>
</dbReference>